<evidence type="ECO:0000313" key="8">
    <source>
        <dbReference type="EMBL" id="RLE50163.1"/>
    </source>
</evidence>
<evidence type="ECO:0000256" key="4">
    <source>
        <dbReference type="ARBA" id="ARBA00022723"/>
    </source>
</evidence>
<evidence type="ECO:0000256" key="2">
    <source>
        <dbReference type="ARBA" id="ARBA00009173"/>
    </source>
</evidence>
<dbReference type="AlphaFoldDB" id="A0A497ES33"/>
<dbReference type="PROSITE" id="PS01150">
    <property type="entry name" value="COMPLEX1_20K"/>
    <property type="match status" value="1"/>
</dbReference>
<dbReference type="SUPFAM" id="SSF56770">
    <property type="entry name" value="HydA/Nqo6-like"/>
    <property type="match status" value="1"/>
</dbReference>
<dbReference type="InterPro" id="IPR052375">
    <property type="entry name" value="Complex_I_20kDa-like"/>
</dbReference>
<feature type="domain" description="NADH:ubiquinone oxidoreductase-like 20kDa subunit" evidence="7">
    <location>
        <begin position="15"/>
        <end position="130"/>
    </location>
</feature>
<keyword evidence="4" id="KW-0479">Metal-binding</keyword>
<comment type="similarity">
    <text evidence="2">Belongs to the complex I 20 kDa subunit family.</text>
</comment>
<keyword evidence="5" id="KW-0408">Iron</keyword>
<dbReference type="PANTHER" id="PTHR42989">
    <property type="entry name" value="HYDROGENASE-4 COMPONENT I"/>
    <property type="match status" value="1"/>
</dbReference>
<proteinExistence type="inferred from homology"/>
<gene>
    <name evidence="8" type="ORF">DRJ21_01910</name>
</gene>
<dbReference type="Pfam" id="PF01058">
    <property type="entry name" value="Oxidored_q6"/>
    <property type="match status" value="1"/>
</dbReference>
<dbReference type="Proteomes" id="UP000281962">
    <property type="component" value="Unassembled WGS sequence"/>
</dbReference>
<reference evidence="8 9" key="1">
    <citation type="submission" date="2018-06" db="EMBL/GenBank/DDBJ databases">
        <title>Extensive metabolic versatility and redundancy in microbially diverse, dynamic hydrothermal sediments.</title>
        <authorList>
            <person name="Dombrowski N."/>
            <person name="Teske A."/>
            <person name="Baker B.J."/>
        </authorList>
    </citation>
    <scope>NUCLEOTIDE SEQUENCE [LARGE SCALE GENOMIC DNA]</scope>
    <source>
        <strain evidence="8">B30_G17</strain>
    </source>
</reference>
<name>A0A497ES33_9CREN</name>
<protein>
    <submittedName>
        <fullName evidence="8">Hydrogenase</fullName>
    </submittedName>
</protein>
<sequence>MIYSPWIFHLHAGGCNACDIELVAALTPRFDVERFGINLVGSPRHADILVVTGPVTKQVEPFLKRVYSQVPSPKVVVAIGACACSGGVFNDYEGEETYAILGGVDKVIPVDVYVPGCPPKPEAIINGIVEAIKILAKKAGEEIEG</sequence>
<comment type="caution">
    <text evidence="8">The sequence shown here is derived from an EMBL/GenBank/DDBJ whole genome shotgun (WGS) entry which is preliminary data.</text>
</comment>
<organism evidence="8 9">
    <name type="scientific">Thermoproteota archaeon</name>
    <dbReference type="NCBI Taxonomy" id="2056631"/>
    <lineage>
        <taxon>Archaea</taxon>
        <taxon>Thermoproteota</taxon>
    </lineage>
</organism>
<dbReference type="NCBIfam" id="NF005012">
    <property type="entry name" value="PRK06411.1"/>
    <property type="match status" value="1"/>
</dbReference>
<comment type="cofactor">
    <cofactor evidence="1">
        <name>[4Fe-4S] cluster</name>
        <dbReference type="ChEBI" id="CHEBI:49883"/>
    </cofactor>
</comment>
<keyword evidence="3" id="KW-0004">4Fe-4S</keyword>
<dbReference type="GO" id="GO:0051539">
    <property type="term" value="F:4 iron, 4 sulfur cluster binding"/>
    <property type="evidence" value="ECO:0007669"/>
    <property type="project" value="UniProtKB-KW"/>
</dbReference>
<dbReference type="PANTHER" id="PTHR42989:SF1">
    <property type="entry name" value="FORMATE HYDROGENLYASE SUBUNIT 7-RELATED"/>
    <property type="match status" value="1"/>
</dbReference>
<evidence type="ECO:0000256" key="5">
    <source>
        <dbReference type="ARBA" id="ARBA00023004"/>
    </source>
</evidence>
<keyword evidence="6" id="KW-0411">Iron-sulfur</keyword>
<dbReference type="GO" id="GO:0048038">
    <property type="term" value="F:quinone binding"/>
    <property type="evidence" value="ECO:0007669"/>
    <property type="project" value="InterPro"/>
</dbReference>
<dbReference type="GO" id="GO:0008137">
    <property type="term" value="F:NADH dehydrogenase (ubiquinone) activity"/>
    <property type="evidence" value="ECO:0007669"/>
    <property type="project" value="InterPro"/>
</dbReference>
<dbReference type="Gene3D" id="3.40.50.12280">
    <property type="match status" value="1"/>
</dbReference>
<evidence type="ECO:0000256" key="3">
    <source>
        <dbReference type="ARBA" id="ARBA00022485"/>
    </source>
</evidence>
<accession>A0A497ES33</accession>
<evidence type="ECO:0000259" key="7">
    <source>
        <dbReference type="Pfam" id="PF01058"/>
    </source>
</evidence>
<dbReference type="InterPro" id="IPR006138">
    <property type="entry name" value="NADH_UQ_OxRdtase_20Kd_su"/>
</dbReference>
<dbReference type="EMBL" id="QMQY01000071">
    <property type="protein sequence ID" value="RLE50163.1"/>
    <property type="molecule type" value="Genomic_DNA"/>
</dbReference>
<evidence type="ECO:0000256" key="6">
    <source>
        <dbReference type="ARBA" id="ARBA00023014"/>
    </source>
</evidence>
<dbReference type="InterPro" id="IPR006137">
    <property type="entry name" value="NADH_UbQ_OxRdtase-like_20kDa"/>
</dbReference>
<dbReference type="GO" id="GO:0046872">
    <property type="term" value="F:metal ion binding"/>
    <property type="evidence" value="ECO:0007669"/>
    <property type="project" value="UniProtKB-KW"/>
</dbReference>
<evidence type="ECO:0000256" key="1">
    <source>
        <dbReference type="ARBA" id="ARBA00001966"/>
    </source>
</evidence>
<evidence type="ECO:0000313" key="9">
    <source>
        <dbReference type="Proteomes" id="UP000281962"/>
    </source>
</evidence>